<evidence type="ECO:0000313" key="3">
    <source>
        <dbReference type="Proteomes" id="UP000034883"/>
    </source>
</evidence>
<organism evidence="2 3">
    <name type="scientific">Sandaracinus amylolyticus</name>
    <dbReference type="NCBI Taxonomy" id="927083"/>
    <lineage>
        <taxon>Bacteria</taxon>
        <taxon>Pseudomonadati</taxon>
        <taxon>Myxococcota</taxon>
        <taxon>Polyangia</taxon>
        <taxon>Polyangiales</taxon>
        <taxon>Sandaracinaceae</taxon>
        <taxon>Sandaracinus</taxon>
    </lineage>
</organism>
<name>A0A0F6SHJ7_9BACT</name>
<dbReference type="EMBL" id="CP011125">
    <property type="protein sequence ID" value="AKF10564.1"/>
    <property type="molecule type" value="Genomic_DNA"/>
</dbReference>
<gene>
    <name evidence="2" type="ORF">DB32_007713</name>
</gene>
<protein>
    <submittedName>
        <fullName evidence="2">Uncharacterized protein</fullName>
    </submittedName>
</protein>
<dbReference type="AlphaFoldDB" id="A0A0F6SHJ7"/>
<dbReference type="Proteomes" id="UP000034883">
    <property type="component" value="Chromosome"/>
</dbReference>
<dbReference type="STRING" id="927083.DB32_007713"/>
<feature type="compositionally biased region" description="Polar residues" evidence="1">
    <location>
        <begin position="1"/>
        <end position="12"/>
    </location>
</feature>
<feature type="region of interest" description="Disordered" evidence="1">
    <location>
        <begin position="1"/>
        <end position="83"/>
    </location>
</feature>
<feature type="compositionally biased region" description="Basic and acidic residues" evidence="1">
    <location>
        <begin position="13"/>
        <end position="22"/>
    </location>
</feature>
<evidence type="ECO:0000256" key="1">
    <source>
        <dbReference type="SAM" id="MobiDB-lite"/>
    </source>
</evidence>
<dbReference type="KEGG" id="samy:DB32_007713"/>
<dbReference type="RefSeq" id="WP_053237519.1">
    <property type="nucleotide sequence ID" value="NZ_CP011125.1"/>
</dbReference>
<keyword evidence="3" id="KW-1185">Reference proteome</keyword>
<proteinExistence type="predicted"/>
<reference evidence="2 3" key="1">
    <citation type="submission" date="2015-03" db="EMBL/GenBank/DDBJ databases">
        <title>Genome assembly of Sandaracinus amylolyticus DSM 53668.</title>
        <authorList>
            <person name="Sharma G."/>
            <person name="Subramanian S."/>
        </authorList>
    </citation>
    <scope>NUCLEOTIDE SEQUENCE [LARGE SCALE GENOMIC DNA]</scope>
    <source>
        <strain evidence="2 3">DSM 53668</strain>
    </source>
</reference>
<accession>A0A0F6SHJ7</accession>
<evidence type="ECO:0000313" key="2">
    <source>
        <dbReference type="EMBL" id="AKF10564.1"/>
    </source>
</evidence>
<feature type="compositionally biased region" description="Basic and acidic residues" evidence="1">
    <location>
        <begin position="62"/>
        <end position="83"/>
    </location>
</feature>
<feature type="compositionally biased region" description="Basic and acidic residues" evidence="1">
    <location>
        <begin position="33"/>
        <end position="53"/>
    </location>
</feature>
<sequence>MANQKQAGSQPQERSEPAKKTGTEWPHNPPLPSREEDPTGEGDALRSKAHPGDDTVFAANADDEKKPNSAPKKKEDNQQKKPN</sequence>